<comment type="caution">
    <text evidence="3">The sequence shown here is derived from an EMBL/GenBank/DDBJ whole genome shotgun (WGS) entry which is preliminary data.</text>
</comment>
<dbReference type="RefSeq" id="WP_193800710.1">
    <property type="nucleotide sequence ID" value="NZ_JADEWC010000013.1"/>
</dbReference>
<keyword evidence="1" id="KW-0677">Repeat</keyword>
<proteinExistence type="predicted"/>
<dbReference type="PANTHER" id="PTHR45641:SF19">
    <property type="entry name" value="NEPHROCYSTIN-3"/>
    <property type="match status" value="1"/>
</dbReference>
<sequence length="432" mass="51085">MTNINKVDLFQAKITGNFTQLENQLTQYLSNYSNLDFSNSHTKNNLHTLTKVYLYQRKYDEAKQLINSIIETKIQHSGEENYEVVYILENLAFISYLETYYPFFQDTTEAKNIFLKLLALQRELYGQHSFKIIQTLIVIGVISSQQEAPEYLKQALDLCDSNFNNNEIELAYYLWQIGSTLLDKCYFFGEQSSELEYVEVVLTECLEVCQKKLPESHPLCLSCMVNLAQTKHHLTHYQSAEKLLRKSLSEYEKRFYPFHPQVFNLRHHLIVNLQMQSKYEELAEFKKIQDSYREYHQRRVKGIVFNDPDIDTTLYPVDEILTGEDETEEFDFATEYPKMIEKQREYLSQDNFYVANSLENSAYEYLRKSELFLLTEVETLLLRSLQIKSKILGQNHEEILDILSTLAYVYELQQKQDYCNLCIQEITKLKSN</sequence>
<dbReference type="Gene3D" id="1.25.40.10">
    <property type="entry name" value="Tetratricopeptide repeat domain"/>
    <property type="match status" value="3"/>
</dbReference>
<dbReference type="PANTHER" id="PTHR45641">
    <property type="entry name" value="TETRATRICOPEPTIDE REPEAT PROTEIN (AFU_ORTHOLOGUE AFUA_6G03870)"/>
    <property type="match status" value="1"/>
</dbReference>
<evidence type="ECO:0000313" key="3">
    <source>
        <dbReference type="EMBL" id="MBE9222556.1"/>
    </source>
</evidence>
<evidence type="ECO:0000313" key="4">
    <source>
        <dbReference type="Proteomes" id="UP000654604"/>
    </source>
</evidence>
<dbReference type="InterPro" id="IPR011990">
    <property type="entry name" value="TPR-like_helical_dom_sf"/>
</dbReference>
<keyword evidence="2" id="KW-0802">TPR repeat</keyword>
<protein>
    <submittedName>
        <fullName evidence="3">Tetratricopeptide repeat protein</fullName>
    </submittedName>
</protein>
<name>A0ABR9V4T7_9CHRO</name>
<keyword evidence="4" id="KW-1185">Reference proteome</keyword>
<organism evidence="3 4">
    <name type="scientific">Cyanobacterium stanieri LEGE 03274</name>
    <dbReference type="NCBI Taxonomy" id="1828756"/>
    <lineage>
        <taxon>Bacteria</taxon>
        <taxon>Bacillati</taxon>
        <taxon>Cyanobacteriota</taxon>
        <taxon>Cyanophyceae</taxon>
        <taxon>Oscillatoriophycideae</taxon>
        <taxon>Chroococcales</taxon>
        <taxon>Geminocystaceae</taxon>
        <taxon>Cyanobacterium</taxon>
    </lineage>
</organism>
<dbReference type="SUPFAM" id="SSF48452">
    <property type="entry name" value="TPR-like"/>
    <property type="match status" value="2"/>
</dbReference>
<evidence type="ECO:0000256" key="2">
    <source>
        <dbReference type="ARBA" id="ARBA00022803"/>
    </source>
</evidence>
<dbReference type="Proteomes" id="UP000654604">
    <property type="component" value="Unassembled WGS sequence"/>
</dbReference>
<accession>A0ABR9V4T7</accession>
<dbReference type="EMBL" id="JADEWC010000013">
    <property type="protein sequence ID" value="MBE9222556.1"/>
    <property type="molecule type" value="Genomic_DNA"/>
</dbReference>
<reference evidence="3 4" key="1">
    <citation type="submission" date="2020-10" db="EMBL/GenBank/DDBJ databases">
        <authorList>
            <person name="Castelo-Branco R."/>
            <person name="Eusebio N."/>
            <person name="Adriana R."/>
            <person name="Vieira A."/>
            <person name="Brugerolle De Fraissinette N."/>
            <person name="Rezende De Castro R."/>
            <person name="Schneider M.P."/>
            <person name="Vasconcelos V."/>
            <person name="Leao P.N."/>
        </authorList>
    </citation>
    <scope>NUCLEOTIDE SEQUENCE [LARGE SCALE GENOMIC DNA]</scope>
    <source>
        <strain evidence="3 4">LEGE 03274</strain>
    </source>
</reference>
<dbReference type="Pfam" id="PF13374">
    <property type="entry name" value="TPR_10"/>
    <property type="match status" value="1"/>
</dbReference>
<gene>
    <name evidence="3" type="ORF">IQ215_07580</name>
</gene>
<evidence type="ECO:0000256" key="1">
    <source>
        <dbReference type="ARBA" id="ARBA00022737"/>
    </source>
</evidence>